<dbReference type="Proteomes" id="UP000678393">
    <property type="component" value="Unassembled WGS sequence"/>
</dbReference>
<proteinExistence type="inferred from homology"/>
<gene>
    <name evidence="13" type="ORF">CUNI_LOCUS20072</name>
</gene>
<evidence type="ECO:0000256" key="1">
    <source>
        <dbReference type="ARBA" id="ARBA00004479"/>
    </source>
</evidence>
<evidence type="ECO:0000256" key="4">
    <source>
        <dbReference type="ARBA" id="ARBA00022974"/>
    </source>
</evidence>
<reference evidence="13" key="1">
    <citation type="submission" date="2021-04" db="EMBL/GenBank/DDBJ databases">
        <authorList>
            <consortium name="Molecular Ecology Group"/>
        </authorList>
    </citation>
    <scope>NUCLEOTIDE SEQUENCE</scope>
</reference>
<keyword evidence="7 9" id="KW-0325">Glycoprotein</keyword>
<evidence type="ECO:0000256" key="6">
    <source>
        <dbReference type="ARBA" id="ARBA00023136"/>
    </source>
</evidence>
<evidence type="ECO:0000256" key="7">
    <source>
        <dbReference type="ARBA" id="ARBA00023180"/>
    </source>
</evidence>
<feature type="compositionally biased region" description="Basic and acidic residues" evidence="10">
    <location>
        <begin position="14"/>
        <end position="48"/>
    </location>
</feature>
<dbReference type="InterPro" id="IPR003585">
    <property type="entry name" value="Neurexin-like"/>
</dbReference>
<feature type="region of interest" description="Disordered" evidence="10">
    <location>
        <begin position="1"/>
        <end position="48"/>
    </location>
</feature>
<feature type="transmembrane region" description="Helical" evidence="11">
    <location>
        <begin position="59"/>
        <end position="83"/>
    </location>
</feature>
<evidence type="ECO:0000313" key="13">
    <source>
        <dbReference type="EMBL" id="CAG5134514.1"/>
    </source>
</evidence>
<dbReference type="AlphaFoldDB" id="A0A8S3ZZY1"/>
<evidence type="ECO:0000313" key="14">
    <source>
        <dbReference type="Proteomes" id="UP000678393"/>
    </source>
</evidence>
<comment type="function">
    <text evidence="9">Cell surface proteoglycan.</text>
</comment>
<dbReference type="PANTHER" id="PTHR10915:SF1">
    <property type="entry name" value="SYNDECAN"/>
    <property type="match status" value="1"/>
</dbReference>
<dbReference type="GO" id="GO:0009986">
    <property type="term" value="C:cell surface"/>
    <property type="evidence" value="ECO:0007669"/>
    <property type="project" value="TreeGrafter"/>
</dbReference>
<dbReference type="InterPro" id="IPR001050">
    <property type="entry name" value="Syndecan"/>
</dbReference>
<protein>
    <recommendedName>
        <fullName evidence="9">Syndecan</fullName>
    </recommendedName>
</protein>
<sequence length="116" mass="13020">TFDLDTDVGSSTNEETKTKFTEDNTSRKATETKVHKAELDNPQGDKVERASEVMTQPGILAGVIGGSVVLLLCVVLLVMFVVYRMRKKDEGSYPLDEPRKTPNYNYVRAPEKEFYA</sequence>
<comment type="similarity">
    <text evidence="2 9">Belongs to the syndecan proteoglycan family.</text>
</comment>
<organism evidence="13 14">
    <name type="scientific">Candidula unifasciata</name>
    <dbReference type="NCBI Taxonomy" id="100452"/>
    <lineage>
        <taxon>Eukaryota</taxon>
        <taxon>Metazoa</taxon>
        <taxon>Spiralia</taxon>
        <taxon>Lophotrochozoa</taxon>
        <taxon>Mollusca</taxon>
        <taxon>Gastropoda</taxon>
        <taxon>Heterobranchia</taxon>
        <taxon>Euthyneura</taxon>
        <taxon>Panpulmonata</taxon>
        <taxon>Eupulmonata</taxon>
        <taxon>Stylommatophora</taxon>
        <taxon>Helicina</taxon>
        <taxon>Helicoidea</taxon>
        <taxon>Geomitridae</taxon>
        <taxon>Candidula</taxon>
    </lineage>
</organism>
<keyword evidence="4 9" id="KW-0654">Proteoglycan</keyword>
<comment type="caution">
    <text evidence="13">The sequence shown here is derived from an EMBL/GenBank/DDBJ whole genome shotgun (WGS) entry which is preliminary data.</text>
</comment>
<accession>A0A8S3ZZY1</accession>
<dbReference type="GO" id="GO:0016020">
    <property type="term" value="C:membrane"/>
    <property type="evidence" value="ECO:0007669"/>
    <property type="project" value="UniProtKB-SubCell"/>
</dbReference>
<evidence type="ECO:0000256" key="2">
    <source>
        <dbReference type="ARBA" id="ARBA00005343"/>
    </source>
</evidence>
<dbReference type="OrthoDB" id="10044468at2759"/>
<keyword evidence="14" id="KW-1185">Reference proteome</keyword>
<keyword evidence="5 11" id="KW-1133">Transmembrane helix</keyword>
<evidence type="ECO:0000256" key="3">
    <source>
        <dbReference type="ARBA" id="ARBA00022692"/>
    </source>
</evidence>
<dbReference type="Pfam" id="PF01034">
    <property type="entry name" value="Syndecan"/>
    <property type="match status" value="1"/>
</dbReference>
<dbReference type="SMART" id="SM00294">
    <property type="entry name" value="4.1m"/>
    <property type="match status" value="1"/>
</dbReference>
<evidence type="ECO:0000256" key="5">
    <source>
        <dbReference type="ARBA" id="ARBA00022989"/>
    </source>
</evidence>
<feature type="non-terminal residue" evidence="13">
    <location>
        <position position="1"/>
    </location>
</feature>
<dbReference type="EMBL" id="CAJHNH020007268">
    <property type="protein sequence ID" value="CAG5134514.1"/>
    <property type="molecule type" value="Genomic_DNA"/>
</dbReference>
<dbReference type="GO" id="GO:0016477">
    <property type="term" value="P:cell migration"/>
    <property type="evidence" value="ECO:0007669"/>
    <property type="project" value="TreeGrafter"/>
</dbReference>
<comment type="subcellular location">
    <subcellularLocation>
        <location evidence="1 9">Membrane</location>
        <topology evidence="1 9">Single-pass type I membrane protein</topology>
    </subcellularLocation>
</comment>
<keyword evidence="8 9" id="KW-0357">Heparan sulfate</keyword>
<evidence type="ECO:0000256" key="10">
    <source>
        <dbReference type="SAM" id="MobiDB-lite"/>
    </source>
</evidence>
<evidence type="ECO:0000256" key="8">
    <source>
        <dbReference type="ARBA" id="ARBA00023207"/>
    </source>
</evidence>
<evidence type="ECO:0000256" key="9">
    <source>
        <dbReference type="RuleBase" id="RU000649"/>
    </source>
</evidence>
<keyword evidence="6 11" id="KW-0472">Membrane</keyword>
<evidence type="ECO:0000259" key="12">
    <source>
        <dbReference type="SMART" id="SM00294"/>
    </source>
</evidence>
<name>A0A8S3ZZY1_9EUPU</name>
<evidence type="ECO:0000256" key="11">
    <source>
        <dbReference type="SAM" id="Phobius"/>
    </source>
</evidence>
<dbReference type="PROSITE" id="PS00964">
    <property type="entry name" value="SYNDECAN"/>
    <property type="match status" value="1"/>
</dbReference>
<dbReference type="InterPro" id="IPR030479">
    <property type="entry name" value="Syndecan_CS"/>
</dbReference>
<feature type="domain" description="Neurexin/syndecan/glycophorin C" evidence="12">
    <location>
        <begin position="82"/>
        <end position="100"/>
    </location>
</feature>
<dbReference type="PANTHER" id="PTHR10915">
    <property type="entry name" value="SYNDECAN"/>
    <property type="match status" value="1"/>
</dbReference>
<dbReference type="InterPro" id="IPR027789">
    <property type="entry name" value="Syndecan/Neurexin_dom"/>
</dbReference>
<keyword evidence="3 9" id="KW-0812">Transmembrane</keyword>